<reference evidence="2 4" key="2">
    <citation type="submission" date="2018-11" db="EMBL/GenBank/DDBJ databases">
        <authorList>
            <consortium name="Pathogen Informatics"/>
        </authorList>
    </citation>
    <scope>NUCLEOTIDE SEQUENCE [LARGE SCALE GENOMIC DNA]</scope>
</reference>
<dbReference type="GO" id="GO:0016477">
    <property type="term" value="P:cell migration"/>
    <property type="evidence" value="ECO:0007669"/>
    <property type="project" value="TreeGrafter"/>
</dbReference>
<dbReference type="InterPro" id="IPR036872">
    <property type="entry name" value="CH_dom_sf"/>
</dbReference>
<dbReference type="OrthoDB" id="5340910at2759"/>
<sequence length="84" mass="9624">MTDGSELWRECVRWMIKCGILDATHRVADSDAEIGDFASILRDGVLLCMLCNRLCENCIDTKDLQQRPQMAQVAFFFLMLLLPQ</sequence>
<evidence type="ECO:0000313" key="4">
    <source>
        <dbReference type="Proteomes" id="UP000274756"/>
    </source>
</evidence>
<keyword evidence="4" id="KW-1185">Reference proteome</keyword>
<dbReference type="Proteomes" id="UP000038040">
    <property type="component" value="Unplaced"/>
</dbReference>
<dbReference type="WBParaSite" id="DME_0000539401-mRNA-1">
    <property type="protein sequence ID" value="DME_0000539401-mRNA-1"/>
    <property type="gene ID" value="DME_0000539401"/>
</dbReference>
<dbReference type="Pfam" id="PF00307">
    <property type="entry name" value="CH"/>
    <property type="match status" value="1"/>
</dbReference>
<dbReference type="GO" id="GO:0005085">
    <property type="term" value="F:guanyl-nucleotide exchange factor activity"/>
    <property type="evidence" value="ECO:0007669"/>
    <property type="project" value="TreeGrafter"/>
</dbReference>
<dbReference type="Proteomes" id="UP000274756">
    <property type="component" value="Unassembled WGS sequence"/>
</dbReference>
<evidence type="ECO:0000259" key="1">
    <source>
        <dbReference type="PROSITE" id="PS50021"/>
    </source>
</evidence>
<dbReference type="InterPro" id="IPR001715">
    <property type="entry name" value="CH_dom"/>
</dbReference>
<dbReference type="PROSITE" id="PS50021">
    <property type="entry name" value="CH"/>
    <property type="match status" value="1"/>
</dbReference>
<dbReference type="Gene3D" id="1.10.418.10">
    <property type="entry name" value="Calponin-like domain"/>
    <property type="match status" value="1"/>
</dbReference>
<proteinExistence type="predicted"/>
<evidence type="ECO:0000313" key="2">
    <source>
        <dbReference type="EMBL" id="VDN59220.1"/>
    </source>
</evidence>
<dbReference type="SUPFAM" id="SSF47576">
    <property type="entry name" value="Calponin-homology domain, CH-domain"/>
    <property type="match status" value="1"/>
</dbReference>
<organism evidence="3 5">
    <name type="scientific">Dracunculus medinensis</name>
    <name type="common">Guinea worm</name>
    <dbReference type="NCBI Taxonomy" id="318479"/>
    <lineage>
        <taxon>Eukaryota</taxon>
        <taxon>Metazoa</taxon>
        <taxon>Ecdysozoa</taxon>
        <taxon>Nematoda</taxon>
        <taxon>Chromadorea</taxon>
        <taxon>Rhabditida</taxon>
        <taxon>Spirurina</taxon>
        <taxon>Dracunculoidea</taxon>
        <taxon>Dracunculidae</taxon>
        <taxon>Dracunculus</taxon>
    </lineage>
</organism>
<dbReference type="GO" id="GO:0005737">
    <property type="term" value="C:cytoplasm"/>
    <property type="evidence" value="ECO:0007669"/>
    <property type="project" value="TreeGrafter"/>
</dbReference>
<dbReference type="EMBL" id="UYYG01001178">
    <property type="protein sequence ID" value="VDN59220.1"/>
    <property type="molecule type" value="Genomic_DNA"/>
</dbReference>
<name>A0A0N4UDI1_DRAME</name>
<feature type="domain" description="Calponin-homology (CH)" evidence="1">
    <location>
        <begin position="5"/>
        <end position="84"/>
    </location>
</feature>
<dbReference type="STRING" id="318479.A0A0N4UDI1"/>
<accession>A0A0N4UDI1</accession>
<gene>
    <name evidence="2" type="ORF">DME_LOCUS9193</name>
</gene>
<reference evidence="5" key="1">
    <citation type="submission" date="2017-02" db="UniProtKB">
        <authorList>
            <consortium name="WormBaseParasite"/>
        </authorList>
    </citation>
    <scope>IDENTIFICATION</scope>
</reference>
<dbReference type="PANTHER" id="PTHR45818:SF3">
    <property type="entry name" value="PROTEIN VAV"/>
    <property type="match status" value="1"/>
</dbReference>
<evidence type="ECO:0000313" key="3">
    <source>
        <dbReference type="Proteomes" id="UP000038040"/>
    </source>
</evidence>
<dbReference type="PANTHER" id="PTHR45818">
    <property type="entry name" value="PROTEIN VAV"/>
    <property type="match status" value="1"/>
</dbReference>
<evidence type="ECO:0000313" key="5">
    <source>
        <dbReference type="WBParaSite" id="DME_0000539401-mRNA-1"/>
    </source>
</evidence>
<protein>
    <submittedName>
        <fullName evidence="5">Calponin-homology (CH) domain-containing protein</fullName>
    </submittedName>
</protein>
<dbReference type="AlphaFoldDB" id="A0A0N4UDI1"/>